<dbReference type="Proteomes" id="UP000824101">
    <property type="component" value="Unassembled WGS sequence"/>
</dbReference>
<dbReference type="PANTHER" id="PTHR30087">
    <property type="entry name" value="INNER MEMBRANE PROTEIN"/>
    <property type="match status" value="1"/>
</dbReference>
<dbReference type="AlphaFoldDB" id="A0A9D2GGI6"/>
<evidence type="ECO:0000313" key="2">
    <source>
        <dbReference type="Proteomes" id="UP000824101"/>
    </source>
</evidence>
<dbReference type="EMBL" id="DXBC01000029">
    <property type="protein sequence ID" value="HIZ78497.1"/>
    <property type="molecule type" value="Genomic_DNA"/>
</dbReference>
<gene>
    <name evidence="1" type="ORF">IAA17_01715</name>
</gene>
<dbReference type="PROSITE" id="PS51257">
    <property type="entry name" value="PROKAR_LIPOPROTEIN"/>
    <property type="match status" value="1"/>
</dbReference>
<reference evidence="1" key="1">
    <citation type="journal article" date="2021" name="PeerJ">
        <title>Extensive microbial diversity within the chicken gut microbiome revealed by metagenomics and culture.</title>
        <authorList>
            <person name="Gilroy R."/>
            <person name="Ravi A."/>
            <person name="Getino M."/>
            <person name="Pursley I."/>
            <person name="Horton D.L."/>
            <person name="Alikhan N.F."/>
            <person name="Baker D."/>
            <person name="Gharbi K."/>
            <person name="Hall N."/>
            <person name="Watson M."/>
            <person name="Adriaenssens E.M."/>
            <person name="Foster-Nyarko E."/>
            <person name="Jarju S."/>
            <person name="Secka A."/>
            <person name="Antonio M."/>
            <person name="Oren A."/>
            <person name="Chaudhuri R.R."/>
            <person name="La Ragione R."/>
            <person name="Hildebrand F."/>
            <person name="Pallen M.J."/>
        </authorList>
    </citation>
    <scope>NUCLEOTIDE SEQUENCE</scope>
    <source>
        <strain evidence="1">ChiBcec1-1093</strain>
    </source>
</reference>
<reference evidence="1" key="2">
    <citation type="submission" date="2021-04" db="EMBL/GenBank/DDBJ databases">
        <authorList>
            <person name="Gilroy R."/>
        </authorList>
    </citation>
    <scope>NUCLEOTIDE SEQUENCE</scope>
    <source>
        <strain evidence="1">ChiBcec1-1093</strain>
    </source>
</reference>
<dbReference type="PANTHER" id="PTHR30087:SF1">
    <property type="entry name" value="HYPOTHETICAL CYTOSOLIC PROTEIN"/>
    <property type="match status" value="1"/>
</dbReference>
<dbReference type="Pfam" id="PF04463">
    <property type="entry name" value="2-thiour_desulf"/>
    <property type="match status" value="1"/>
</dbReference>
<dbReference type="InterPro" id="IPR007553">
    <property type="entry name" value="2-thiour_desulf"/>
</dbReference>
<proteinExistence type="predicted"/>
<accession>A0A9D2GGI6</accession>
<evidence type="ECO:0000313" key="1">
    <source>
        <dbReference type="EMBL" id="HIZ78497.1"/>
    </source>
</evidence>
<name>A0A9D2GGI6_9FIRM</name>
<comment type="caution">
    <text evidence="1">The sequence shown here is derived from an EMBL/GenBank/DDBJ whole genome shotgun (WGS) entry which is preliminary data.</text>
</comment>
<protein>
    <submittedName>
        <fullName evidence="1">DUF523 domain-containing protein</fullName>
    </submittedName>
</protein>
<organism evidence="1 2">
    <name type="scientific">Candidatus Lachnoclostridium stercorigallinarum</name>
    <dbReference type="NCBI Taxonomy" id="2838634"/>
    <lineage>
        <taxon>Bacteria</taxon>
        <taxon>Bacillati</taxon>
        <taxon>Bacillota</taxon>
        <taxon>Clostridia</taxon>
        <taxon>Lachnospirales</taxon>
        <taxon>Lachnospiraceae</taxon>
    </lineage>
</organism>
<sequence>MEKTPVLVSACLLGLACRYDGKSKQYKEIGGLEESCALIPVCPEQMGGLATPRLPAERKNGRVVTENGGDVTAQYERGAAQALYLAKRFGCRYAVLKEKSPSCGCGRIYDGTFSRSLTEGNGVTAELFLKEGIEIYGESRTAELLRQLEEQKGKRG</sequence>